<proteinExistence type="predicted"/>
<dbReference type="VEuPathDB" id="FungiDB:M_BR32_EuGene_00101941"/>
<keyword evidence="1" id="KW-0732">Signal</keyword>
<feature type="chain" id="PRO_5020911598" evidence="1">
    <location>
        <begin position="19"/>
        <end position="113"/>
    </location>
</feature>
<evidence type="ECO:0000313" key="2">
    <source>
        <dbReference type="EMBL" id="QBZ60035.1"/>
    </source>
</evidence>
<accession>A0A4V1C6I8</accession>
<gene>
    <name evidence="2" type="ORF">PoMZ_05005</name>
</gene>
<dbReference type="AlphaFoldDB" id="A0A4V1C6I8"/>
<feature type="signal peptide" evidence="1">
    <location>
        <begin position="1"/>
        <end position="18"/>
    </location>
</feature>
<sequence length="113" mass="12842">MQLFTLLPIAMLALQVNGYEISHCKVRLFYKENFISQSPWILYGTPLPLPVAPSRTIEVETNKWCNPSAPDSLGKDYKMYGSTARMTEEEAAEDNKRMGKPRFDLLNKGVVVM</sequence>
<evidence type="ECO:0000256" key="1">
    <source>
        <dbReference type="SAM" id="SignalP"/>
    </source>
</evidence>
<evidence type="ECO:0000313" key="3">
    <source>
        <dbReference type="Proteomes" id="UP000294847"/>
    </source>
</evidence>
<organism evidence="2 3">
    <name type="scientific">Pyricularia oryzae</name>
    <name type="common">Rice blast fungus</name>
    <name type="synonym">Magnaporthe oryzae</name>
    <dbReference type="NCBI Taxonomy" id="318829"/>
    <lineage>
        <taxon>Eukaryota</taxon>
        <taxon>Fungi</taxon>
        <taxon>Dikarya</taxon>
        <taxon>Ascomycota</taxon>
        <taxon>Pezizomycotina</taxon>
        <taxon>Sordariomycetes</taxon>
        <taxon>Sordariomycetidae</taxon>
        <taxon>Magnaporthales</taxon>
        <taxon>Pyriculariaceae</taxon>
        <taxon>Pyricularia</taxon>
    </lineage>
</organism>
<protein>
    <submittedName>
        <fullName evidence="2">Uncharacterized protein</fullName>
    </submittedName>
</protein>
<dbReference type="Proteomes" id="UP000294847">
    <property type="component" value="Chromosome 3"/>
</dbReference>
<reference evidence="2 3" key="1">
    <citation type="journal article" date="2019" name="Mol. Biol. Evol.">
        <title>Blast fungal genomes show frequent chromosomal changes, gene gains and losses, and effector gene turnover.</title>
        <authorList>
            <person name="Gomez Luciano L.B."/>
            <person name="Jason Tsai I."/>
            <person name="Chuma I."/>
            <person name="Tosa Y."/>
            <person name="Chen Y.H."/>
            <person name="Li J.Y."/>
            <person name="Li M.Y."/>
            <person name="Jade Lu M.Y."/>
            <person name="Nakayashiki H."/>
            <person name="Li W.H."/>
        </authorList>
    </citation>
    <scope>NUCLEOTIDE SEQUENCE [LARGE SCALE GENOMIC DNA]</scope>
    <source>
        <strain evidence="2">MZ5-1-6</strain>
    </source>
</reference>
<dbReference type="EMBL" id="CP034206">
    <property type="protein sequence ID" value="QBZ60035.1"/>
    <property type="molecule type" value="Genomic_DNA"/>
</dbReference>
<name>A0A4V1C6I8_PYROR</name>